<gene>
    <name evidence="4" type="ORF">QT711_17825</name>
</gene>
<dbReference type="InterPro" id="IPR036157">
    <property type="entry name" value="dUTPase-like_sf"/>
</dbReference>
<dbReference type="RefSeq" id="WP_317946511.1">
    <property type="nucleotide sequence ID" value="NZ_JAUBDI010000027.1"/>
</dbReference>
<evidence type="ECO:0000256" key="3">
    <source>
        <dbReference type="SAM" id="Phobius"/>
    </source>
</evidence>
<sequence>MLLSNNDIKRELIQAKRISIHPLNLDNIKGSSINLSASNKAWRVSDKQSAVIGNVIEIPPNDTVCIYTQEAIWVSRRLGGTYHPRVSLVSKGLAHISTTLDPGWAGISLVAVNNPSEKTIEIRVGESFVSLMLYYLKTPSDLNIIENSPSRPDIARGFNLSHEEDLFLQEQWHRTEQGISGRMQKSDRYQELYQEKTKFKRSASDFLSKPLVSSIIGGLITTVIGGIVIFYLGMN</sequence>
<dbReference type="InterPro" id="IPR011962">
    <property type="entry name" value="dCTP_deaminase"/>
</dbReference>
<dbReference type="EMBL" id="JAUBDI010000027">
    <property type="protein sequence ID" value="MDW0115023.1"/>
    <property type="molecule type" value="Genomic_DNA"/>
</dbReference>
<protein>
    <recommendedName>
        <fullName evidence="6">Deoxycytidine triphosphate deaminase</fullName>
    </recommendedName>
</protein>
<evidence type="ECO:0000313" key="5">
    <source>
        <dbReference type="Proteomes" id="UP001282284"/>
    </source>
</evidence>
<comment type="caution">
    <text evidence="4">The sequence shown here is derived from an EMBL/GenBank/DDBJ whole genome shotgun (WGS) entry which is preliminary data.</text>
</comment>
<reference evidence="4 5" key="1">
    <citation type="submission" date="2023-06" db="EMBL/GenBank/DDBJ databases">
        <title>Sporosarcina sp. nov., isolated from Korean traditional fermented seafood 'Jeotgal'.</title>
        <authorList>
            <person name="Yang A.I."/>
            <person name="Shin N.-R."/>
        </authorList>
    </citation>
    <scope>NUCLEOTIDE SEQUENCE [LARGE SCALE GENOMIC DNA]</scope>
    <source>
        <strain evidence="4 5">KCTC13119</strain>
    </source>
</reference>
<evidence type="ECO:0000256" key="2">
    <source>
        <dbReference type="ARBA" id="ARBA00023080"/>
    </source>
</evidence>
<evidence type="ECO:0000256" key="1">
    <source>
        <dbReference type="ARBA" id="ARBA00022801"/>
    </source>
</evidence>
<dbReference type="InterPro" id="IPR033704">
    <property type="entry name" value="dUTPase_trimeric"/>
</dbReference>
<keyword evidence="3" id="KW-1133">Transmembrane helix</keyword>
<keyword evidence="3" id="KW-0812">Transmembrane</keyword>
<evidence type="ECO:0008006" key="6">
    <source>
        <dbReference type="Google" id="ProtNLM"/>
    </source>
</evidence>
<dbReference type="Gene3D" id="2.70.40.10">
    <property type="match status" value="1"/>
</dbReference>
<organism evidence="4 5">
    <name type="scientific">Sporosarcina saromensis</name>
    <dbReference type="NCBI Taxonomy" id="359365"/>
    <lineage>
        <taxon>Bacteria</taxon>
        <taxon>Bacillati</taxon>
        <taxon>Bacillota</taxon>
        <taxon>Bacilli</taxon>
        <taxon>Bacillales</taxon>
        <taxon>Caryophanaceae</taxon>
        <taxon>Sporosarcina</taxon>
    </lineage>
</organism>
<dbReference type="Pfam" id="PF22769">
    <property type="entry name" value="DCD"/>
    <property type="match status" value="1"/>
</dbReference>
<name>A0ABU4GDJ5_9BACL</name>
<keyword evidence="5" id="KW-1185">Reference proteome</keyword>
<keyword evidence="1" id="KW-0378">Hydrolase</keyword>
<keyword evidence="2" id="KW-0546">Nucleotide metabolism</keyword>
<keyword evidence="3" id="KW-0472">Membrane</keyword>
<dbReference type="SUPFAM" id="SSF51283">
    <property type="entry name" value="dUTPase-like"/>
    <property type="match status" value="1"/>
</dbReference>
<feature type="transmembrane region" description="Helical" evidence="3">
    <location>
        <begin position="211"/>
        <end position="232"/>
    </location>
</feature>
<dbReference type="Proteomes" id="UP001282284">
    <property type="component" value="Unassembled WGS sequence"/>
</dbReference>
<accession>A0ABU4GDJ5</accession>
<proteinExistence type="predicted"/>
<dbReference type="CDD" id="cd07557">
    <property type="entry name" value="trimeric_dUTPase"/>
    <property type="match status" value="1"/>
</dbReference>
<evidence type="ECO:0000313" key="4">
    <source>
        <dbReference type="EMBL" id="MDW0115023.1"/>
    </source>
</evidence>